<proteinExistence type="predicted"/>
<sequence length="35" mass="3856">MSETKHLTPGLLWRLLGFKGGSINISEKGITLNKD</sequence>
<accession>A0A382UA33</accession>
<gene>
    <name evidence="1" type="ORF">METZ01_LOCUS383766</name>
</gene>
<evidence type="ECO:0000313" key="1">
    <source>
        <dbReference type="EMBL" id="SVD30912.1"/>
    </source>
</evidence>
<name>A0A382UA33_9ZZZZ</name>
<protein>
    <submittedName>
        <fullName evidence="1">Uncharacterized protein</fullName>
    </submittedName>
</protein>
<dbReference type="AlphaFoldDB" id="A0A382UA33"/>
<dbReference type="EMBL" id="UINC01142531">
    <property type="protein sequence ID" value="SVD30912.1"/>
    <property type="molecule type" value="Genomic_DNA"/>
</dbReference>
<organism evidence="1">
    <name type="scientific">marine metagenome</name>
    <dbReference type="NCBI Taxonomy" id="408172"/>
    <lineage>
        <taxon>unclassified sequences</taxon>
        <taxon>metagenomes</taxon>
        <taxon>ecological metagenomes</taxon>
    </lineage>
</organism>
<reference evidence="1" key="1">
    <citation type="submission" date="2018-05" db="EMBL/GenBank/DDBJ databases">
        <authorList>
            <person name="Lanie J.A."/>
            <person name="Ng W.-L."/>
            <person name="Kazmierczak K.M."/>
            <person name="Andrzejewski T.M."/>
            <person name="Davidsen T.M."/>
            <person name="Wayne K.J."/>
            <person name="Tettelin H."/>
            <person name="Glass J.I."/>
            <person name="Rusch D."/>
            <person name="Podicherti R."/>
            <person name="Tsui H.-C.T."/>
            <person name="Winkler M.E."/>
        </authorList>
    </citation>
    <scope>NUCLEOTIDE SEQUENCE</scope>
</reference>
<feature type="non-terminal residue" evidence="1">
    <location>
        <position position="35"/>
    </location>
</feature>